<evidence type="ECO:0000256" key="7">
    <source>
        <dbReference type="ARBA" id="ARBA00022741"/>
    </source>
</evidence>
<dbReference type="PROSITE" id="PS00584">
    <property type="entry name" value="PFKB_KINASES_2"/>
    <property type="match status" value="1"/>
</dbReference>
<evidence type="ECO:0000256" key="11">
    <source>
        <dbReference type="PIRSR" id="PIRSR601805-1"/>
    </source>
</evidence>
<organism evidence="14">
    <name type="scientific">Oxyrrhis marina</name>
    <name type="common">Dinoflagellate</name>
    <dbReference type="NCBI Taxonomy" id="2969"/>
    <lineage>
        <taxon>Eukaryota</taxon>
        <taxon>Sar</taxon>
        <taxon>Alveolata</taxon>
        <taxon>Dinophyceae</taxon>
        <taxon>Oxyrrhinales</taxon>
        <taxon>Oxyrrhinaceae</taxon>
        <taxon>Oxyrrhis</taxon>
    </lineage>
</organism>
<dbReference type="UniPathway" id="UPA00588">
    <property type="reaction ID" value="UER00659"/>
</dbReference>
<dbReference type="EC" id="2.7.1.20" evidence="4 12"/>
<dbReference type="GO" id="GO:0004001">
    <property type="term" value="F:adenosine kinase activity"/>
    <property type="evidence" value="ECO:0007669"/>
    <property type="project" value="UniProtKB-UniRule"/>
</dbReference>
<dbReference type="InterPro" id="IPR001805">
    <property type="entry name" value="Adenokinase"/>
</dbReference>
<dbReference type="PRINTS" id="PR00989">
    <property type="entry name" value="ADENOKINASE"/>
</dbReference>
<dbReference type="FunFam" id="3.40.1190.20:FF:000006">
    <property type="entry name" value="Adenosine kinase 2"/>
    <property type="match status" value="1"/>
</dbReference>
<comment type="cofactor">
    <cofactor evidence="1 12">
        <name>Mg(2+)</name>
        <dbReference type="ChEBI" id="CHEBI:18420"/>
    </cofactor>
</comment>
<keyword evidence="8 12" id="KW-0418">Kinase</keyword>
<dbReference type="GO" id="GO:0006169">
    <property type="term" value="P:adenosine salvage"/>
    <property type="evidence" value="ECO:0007669"/>
    <property type="project" value="UniProtKB-ARBA"/>
</dbReference>
<comment type="similarity">
    <text evidence="3 12">Belongs to the carbohydrate kinase PfkB family.</text>
</comment>
<evidence type="ECO:0000256" key="10">
    <source>
        <dbReference type="ARBA" id="ARBA00022842"/>
    </source>
</evidence>
<dbReference type="Gene3D" id="3.40.1190.20">
    <property type="match status" value="1"/>
</dbReference>
<evidence type="ECO:0000313" key="14">
    <source>
        <dbReference type="EMBL" id="CAE0840169.1"/>
    </source>
</evidence>
<proteinExistence type="inferred from homology"/>
<evidence type="ECO:0000256" key="4">
    <source>
        <dbReference type="ARBA" id="ARBA00012119"/>
    </source>
</evidence>
<evidence type="ECO:0000256" key="3">
    <source>
        <dbReference type="ARBA" id="ARBA00010688"/>
    </source>
</evidence>
<comment type="pathway">
    <text evidence="2 12">Purine metabolism; AMP biosynthesis via salvage pathway; AMP from adenosine: step 1/1.</text>
</comment>
<dbReference type="Gene3D" id="3.30.1110.10">
    <property type="match status" value="1"/>
</dbReference>
<keyword evidence="10 12" id="KW-0460">Magnesium</keyword>
<name>A0A7S4GL89_OXYMA</name>
<dbReference type="PANTHER" id="PTHR45769:SF3">
    <property type="entry name" value="ADENOSINE KINASE"/>
    <property type="match status" value="1"/>
</dbReference>
<feature type="domain" description="Carbohydrate kinase PfkB" evidence="13">
    <location>
        <begin position="24"/>
        <end position="335"/>
    </location>
</feature>
<dbReference type="GO" id="GO:0005524">
    <property type="term" value="F:ATP binding"/>
    <property type="evidence" value="ECO:0007669"/>
    <property type="project" value="UniProtKB-UniRule"/>
</dbReference>
<dbReference type="FunFam" id="3.30.1110.10:FF:000001">
    <property type="entry name" value="Adenosine kinase a"/>
    <property type="match status" value="1"/>
</dbReference>
<keyword evidence="9 12" id="KW-0067">ATP-binding</keyword>
<evidence type="ECO:0000256" key="2">
    <source>
        <dbReference type="ARBA" id="ARBA00004801"/>
    </source>
</evidence>
<reference evidence="14" key="1">
    <citation type="submission" date="2021-01" db="EMBL/GenBank/DDBJ databases">
        <authorList>
            <person name="Corre E."/>
            <person name="Pelletier E."/>
            <person name="Niang G."/>
            <person name="Scheremetjew M."/>
            <person name="Finn R."/>
            <person name="Kale V."/>
            <person name="Holt S."/>
            <person name="Cochrane G."/>
            <person name="Meng A."/>
            <person name="Brown T."/>
            <person name="Cohen L."/>
        </authorList>
    </citation>
    <scope>NUCLEOTIDE SEQUENCE</scope>
    <source>
        <strain evidence="14">LB1974</strain>
    </source>
</reference>
<keyword evidence="5 12" id="KW-0808">Transferase</keyword>
<dbReference type="GO" id="GO:0005829">
    <property type="term" value="C:cytosol"/>
    <property type="evidence" value="ECO:0007669"/>
    <property type="project" value="TreeGrafter"/>
</dbReference>
<evidence type="ECO:0000256" key="8">
    <source>
        <dbReference type="ARBA" id="ARBA00022777"/>
    </source>
</evidence>
<dbReference type="PANTHER" id="PTHR45769">
    <property type="entry name" value="ADENOSINE KINASE"/>
    <property type="match status" value="1"/>
</dbReference>
<gene>
    <name evidence="14" type="ORF">OMAR00294_LOCUS320</name>
</gene>
<dbReference type="AlphaFoldDB" id="A0A7S4GL89"/>
<dbReference type="GO" id="GO:0006144">
    <property type="term" value="P:purine nucleobase metabolic process"/>
    <property type="evidence" value="ECO:0007669"/>
    <property type="project" value="TreeGrafter"/>
</dbReference>
<dbReference type="InterPro" id="IPR011611">
    <property type="entry name" value="PfkB_dom"/>
</dbReference>
<comment type="catalytic activity">
    <reaction evidence="12">
        <text>adenosine + ATP = AMP + ADP + H(+)</text>
        <dbReference type="Rhea" id="RHEA:20824"/>
        <dbReference type="ChEBI" id="CHEBI:15378"/>
        <dbReference type="ChEBI" id="CHEBI:16335"/>
        <dbReference type="ChEBI" id="CHEBI:30616"/>
        <dbReference type="ChEBI" id="CHEBI:456215"/>
        <dbReference type="ChEBI" id="CHEBI:456216"/>
        <dbReference type="EC" id="2.7.1.20"/>
    </reaction>
</comment>
<dbReference type="GO" id="GO:0005634">
    <property type="term" value="C:nucleus"/>
    <property type="evidence" value="ECO:0007669"/>
    <property type="project" value="TreeGrafter"/>
</dbReference>
<evidence type="ECO:0000256" key="9">
    <source>
        <dbReference type="ARBA" id="ARBA00022840"/>
    </source>
</evidence>
<accession>A0A7S4GL89</accession>
<evidence type="ECO:0000256" key="12">
    <source>
        <dbReference type="RuleBase" id="RU368116"/>
    </source>
</evidence>
<feature type="active site" description="Proton acceptor" evidence="11">
    <location>
        <position position="296"/>
    </location>
</feature>
<evidence type="ECO:0000259" key="13">
    <source>
        <dbReference type="Pfam" id="PF00294"/>
    </source>
</evidence>
<evidence type="ECO:0000256" key="5">
    <source>
        <dbReference type="ARBA" id="ARBA00022679"/>
    </source>
</evidence>
<evidence type="ECO:0000256" key="6">
    <source>
        <dbReference type="ARBA" id="ARBA00022726"/>
    </source>
</evidence>
<dbReference type="InterPro" id="IPR002173">
    <property type="entry name" value="Carboh/pur_kinase_PfkB_CS"/>
</dbReference>
<dbReference type="SUPFAM" id="SSF53613">
    <property type="entry name" value="Ribokinase-like"/>
    <property type="match status" value="1"/>
</dbReference>
<dbReference type="Pfam" id="PF00294">
    <property type="entry name" value="PfkB"/>
    <property type="match status" value="1"/>
</dbReference>
<dbReference type="EMBL" id="HBJB01000376">
    <property type="protein sequence ID" value="CAE0840169.1"/>
    <property type="molecule type" value="Transcribed_RNA"/>
</dbReference>
<comment type="function">
    <text evidence="12">ATP dependent phosphorylation of adenosine and other related nucleoside analogs to monophosphate derivatives.</text>
</comment>
<keyword evidence="6 12" id="KW-0660">Purine salvage</keyword>
<sequence length="342" mass="36860">MAQMLLGMGNPLLDVSANVDDELLKKYDLKPNDAILAEDKHQPLYADLAAKPDVMYIAGGATQNSIRIAQWMSQRAGATAYMGCVGKDDNAQKMREVCEKDGVNVAYMVHETVPTGVCGVCVNGVHRSLVTTLAAANEYKITHLEQAENWALVEKSSIFYSSGFFITVSPDSMEKVAKHACETNKTYCLNLAAPFIIQVPPFKATLTKLMPFVDILFGNETEAVEFAKSEGWTETDVSAIAVKVSQLPKENGSKPRTVVFTQGAEATIVAINGEIQTYPIVALPQEKIVDTNGAGDAYVGGYLSGLLEGKDVAECCKRGAYAGSVIVQQPGATYPEKPNYEG</sequence>
<protein>
    <recommendedName>
        <fullName evidence="4 12">Adenosine kinase</fullName>
        <shortName evidence="12">AK</shortName>
        <ecNumber evidence="4 12">2.7.1.20</ecNumber>
    </recommendedName>
    <alternativeName>
        <fullName evidence="12">Adenosine 5'-phosphotransferase</fullName>
    </alternativeName>
</protein>
<evidence type="ECO:0000256" key="1">
    <source>
        <dbReference type="ARBA" id="ARBA00001946"/>
    </source>
</evidence>
<dbReference type="GO" id="GO:0044209">
    <property type="term" value="P:AMP salvage"/>
    <property type="evidence" value="ECO:0007669"/>
    <property type="project" value="UniProtKB-UniRule"/>
</dbReference>
<keyword evidence="7 12" id="KW-0547">Nucleotide-binding</keyword>
<dbReference type="InterPro" id="IPR029056">
    <property type="entry name" value="Ribokinase-like"/>
</dbReference>
<dbReference type="CDD" id="cd01168">
    <property type="entry name" value="adenosine_kinase"/>
    <property type="match status" value="1"/>
</dbReference>